<evidence type="ECO:0000256" key="5">
    <source>
        <dbReference type="SAM" id="Phobius"/>
    </source>
</evidence>
<dbReference type="AlphaFoldDB" id="W0F4J1"/>
<keyword evidence="2 5" id="KW-0812">Transmembrane</keyword>
<feature type="transmembrane region" description="Helical" evidence="5">
    <location>
        <begin position="12"/>
        <end position="32"/>
    </location>
</feature>
<evidence type="ECO:0000313" key="7">
    <source>
        <dbReference type="Proteomes" id="UP000003586"/>
    </source>
</evidence>
<dbReference type="OrthoDB" id="9809773at2"/>
<keyword evidence="7" id="KW-1185">Reference proteome</keyword>
<dbReference type="RefSeq" id="WP_008588235.1">
    <property type="nucleotide sequence ID" value="NZ_CP007035.1"/>
</dbReference>
<keyword evidence="4 5" id="KW-0472">Membrane</keyword>
<feature type="transmembrane region" description="Helical" evidence="5">
    <location>
        <begin position="100"/>
        <end position="130"/>
    </location>
</feature>
<evidence type="ECO:0000256" key="2">
    <source>
        <dbReference type="ARBA" id="ARBA00022692"/>
    </source>
</evidence>
<dbReference type="GO" id="GO:0008168">
    <property type="term" value="F:methyltransferase activity"/>
    <property type="evidence" value="ECO:0007669"/>
    <property type="project" value="UniProtKB-KW"/>
</dbReference>
<dbReference type="Gene3D" id="1.20.120.1630">
    <property type="match status" value="1"/>
</dbReference>
<gene>
    <name evidence="6" type="ORF">NIASO_19105</name>
</gene>
<dbReference type="KEGG" id="nso:NIASO_19105"/>
<dbReference type="HOGENOM" id="CLU_065200_4_0_10"/>
<evidence type="ECO:0000256" key="4">
    <source>
        <dbReference type="ARBA" id="ARBA00023136"/>
    </source>
</evidence>
<proteinExistence type="predicted"/>
<dbReference type="EMBL" id="CP007035">
    <property type="protein sequence ID" value="AHF16713.1"/>
    <property type="molecule type" value="Genomic_DNA"/>
</dbReference>
<comment type="subcellular location">
    <subcellularLocation>
        <location evidence="1">Endomembrane system</location>
        <topology evidence="1">Multi-pass membrane protein</topology>
    </subcellularLocation>
</comment>
<evidence type="ECO:0000256" key="1">
    <source>
        <dbReference type="ARBA" id="ARBA00004127"/>
    </source>
</evidence>
<feature type="transmembrane region" description="Helical" evidence="5">
    <location>
        <begin position="44"/>
        <end position="67"/>
    </location>
</feature>
<keyword evidence="3 5" id="KW-1133">Transmembrane helix</keyword>
<protein>
    <submittedName>
        <fullName evidence="6">Isoprenylcysteine carboxyl methyltransferase</fullName>
    </submittedName>
</protein>
<dbReference type="STRING" id="929713.NIASO_19105"/>
<sequence length="157" mass="17936">MKVKQDSPGVYIPPPLLYVLIFIAAVFLQKKFNIDDAMLHTKPAGLAGVLLFIAALFFLASSLTTFFKTKNTVVLIKAATSLQTTGIYGISRNPMYVGLLFVYLGLVCFIGNWWHLILVPLLIFIIQAYVIKREEKYLERAFGNQFLAYKKRVRRWL</sequence>
<dbReference type="Proteomes" id="UP000003586">
    <property type="component" value="Chromosome"/>
</dbReference>
<dbReference type="PANTHER" id="PTHR43847">
    <property type="entry name" value="BLL3993 PROTEIN"/>
    <property type="match status" value="1"/>
</dbReference>
<reference evidence="6 7" key="1">
    <citation type="submission" date="2013-12" db="EMBL/GenBank/DDBJ databases">
        <authorList>
            <consortium name="DOE Joint Genome Institute"/>
            <person name="Eisen J."/>
            <person name="Huntemann M."/>
            <person name="Han J."/>
            <person name="Chen A."/>
            <person name="Kyrpides N."/>
            <person name="Mavromatis K."/>
            <person name="Markowitz V."/>
            <person name="Palaniappan K."/>
            <person name="Ivanova N."/>
            <person name="Schaumberg A."/>
            <person name="Pati A."/>
            <person name="Liolios K."/>
            <person name="Nordberg H.P."/>
            <person name="Cantor M.N."/>
            <person name="Hua S.X."/>
            <person name="Woyke T."/>
        </authorList>
    </citation>
    <scope>NUCLEOTIDE SEQUENCE [LARGE SCALE GENOMIC DNA]</scope>
    <source>
        <strain evidence="7">DSM 19437</strain>
    </source>
</reference>
<name>W0F4J1_9BACT</name>
<organism evidence="6 7">
    <name type="scientific">Niabella soli DSM 19437</name>
    <dbReference type="NCBI Taxonomy" id="929713"/>
    <lineage>
        <taxon>Bacteria</taxon>
        <taxon>Pseudomonadati</taxon>
        <taxon>Bacteroidota</taxon>
        <taxon>Chitinophagia</taxon>
        <taxon>Chitinophagales</taxon>
        <taxon>Chitinophagaceae</taxon>
        <taxon>Niabella</taxon>
    </lineage>
</organism>
<dbReference type="GO" id="GO:0012505">
    <property type="term" value="C:endomembrane system"/>
    <property type="evidence" value="ECO:0007669"/>
    <property type="project" value="UniProtKB-SubCell"/>
</dbReference>
<keyword evidence="6" id="KW-0489">Methyltransferase</keyword>
<dbReference type="GO" id="GO:0032259">
    <property type="term" value="P:methylation"/>
    <property type="evidence" value="ECO:0007669"/>
    <property type="project" value="UniProtKB-KW"/>
</dbReference>
<evidence type="ECO:0000256" key="3">
    <source>
        <dbReference type="ARBA" id="ARBA00022989"/>
    </source>
</evidence>
<dbReference type="PANTHER" id="PTHR43847:SF1">
    <property type="entry name" value="BLL3993 PROTEIN"/>
    <property type="match status" value="1"/>
</dbReference>
<dbReference type="eggNOG" id="COG2020">
    <property type="taxonomic scope" value="Bacteria"/>
</dbReference>
<accession>W0F4J1</accession>
<evidence type="ECO:0000313" key="6">
    <source>
        <dbReference type="EMBL" id="AHF16713.1"/>
    </source>
</evidence>
<dbReference type="InterPro" id="IPR007318">
    <property type="entry name" value="Phopholipid_MeTrfase"/>
</dbReference>
<dbReference type="InterPro" id="IPR052527">
    <property type="entry name" value="Metal_cation-efflux_comp"/>
</dbReference>
<keyword evidence="6" id="KW-0808">Transferase</keyword>
<dbReference type="Pfam" id="PF04191">
    <property type="entry name" value="PEMT"/>
    <property type="match status" value="1"/>
</dbReference>